<evidence type="ECO:0000256" key="3">
    <source>
        <dbReference type="ARBA" id="ARBA00022822"/>
    </source>
</evidence>
<feature type="binding site" evidence="4">
    <location>
        <begin position="82"/>
        <end position="83"/>
    </location>
    <ligand>
        <name>5-phospho-alpha-D-ribose 1-diphosphate</name>
        <dbReference type="ChEBI" id="CHEBI:58017"/>
    </ligand>
</feature>
<feature type="binding site" evidence="4">
    <location>
        <position position="87"/>
    </location>
    <ligand>
        <name>5-phospho-alpha-D-ribose 1-diphosphate</name>
        <dbReference type="ChEBI" id="CHEBI:58017"/>
    </ligand>
</feature>
<keyword evidence="4" id="KW-0028">Amino-acid biosynthesis</keyword>
<organism evidence="7 8">
    <name type="scientific">Novosphingobium organovorum</name>
    <dbReference type="NCBI Taxonomy" id="2930092"/>
    <lineage>
        <taxon>Bacteria</taxon>
        <taxon>Pseudomonadati</taxon>
        <taxon>Pseudomonadota</taxon>
        <taxon>Alphaproteobacteria</taxon>
        <taxon>Sphingomonadales</taxon>
        <taxon>Sphingomonadaceae</taxon>
        <taxon>Novosphingobium</taxon>
    </lineage>
</organism>
<dbReference type="PANTHER" id="PTHR43285:SF2">
    <property type="entry name" value="ANTHRANILATE PHOSPHORIBOSYLTRANSFERASE"/>
    <property type="match status" value="1"/>
</dbReference>
<evidence type="ECO:0000313" key="8">
    <source>
        <dbReference type="Proteomes" id="UP001162881"/>
    </source>
</evidence>
<dbReference type="EMBL" id="JALHLF010000001">
    <property type="protein sequence ID" value="MCJ2181118.1"/>
    <property type="molecule type" value="Genomic_DNA"/>
</dbReference>
<dbReference type="InterPro" id="IPR005940">
    <property type="entry name" value="Anthranilate_Pribosyl_Tfrase"/>
</dbReference>
<sequence>MSTRLSHLPDPAHPIAEGAAHEAFGAILDGALDDETVKAFLVALSERGETASEIAGAARAMRERMIPVHAPDGAIDVCGTGGDGHHTLNVSTAVSLVVAACDVPVAKHGNRAASSKSGAADTLEALGINLDRAAETAEQTLNDIGIGFLFAAKHHPAMGRIMPIRKAIGRRTIFNLMGPLANPANVQRQLVGIARPAYVPIYAEALMRLGIERAMVISGDEGLDELSLAGGNEVADVNASEVAMKRITAAELGLMSAPVDAIRGGDPAYNARALRALLQGETGAYRDAVLLNAAGALVIAGAAHDWAEGVEEAAEAIDKGLANALLDCWIAATQA</sequence>
<feature type="domain" description="Glycosyl transferase family 3 N-terminal" evidence="6">
    <location>
        <begin position="18"/>
        <end position="64"/>
    </location>
</feature>
<evidence type="ECO:0000256" key="2">
    <source>
        <dbReference type="ARBA" id="ARBA00022679"/>
    </source>
</evidence>
<feature type="binding site" evidence="4">
    <location>
        <begin position="89"/>
        <end position="92"/>
    </location>
    <ligand>
        <name>5-phospho-alpha-D-ribose 1-diphosphate</name>
        <dbReference type="ChEBI" id="CHEBI:58017"/>
    </ligand>
</feature>
<feature type="binding site" evidence="4">
    <location>
        <position position="91"/>
    </location>
    <ligand>
        <name>Mg(2+)</name>
        <dbReference type="ChEBI" id="CHEBI:18420"/>
        <label>1</label>
    </ligand>
</feature>
<reference evidence="7" key="1">
    <citation type="submission" date="2022-03" db="EMBL/GenBank/DDBJ databases">
        <title>Identification of a novel bacterium isolated from mangrove sediments.</title>
        <authorList>
            <person name="Pan X."/>
        </authorList>
    </citation>
    <scope>NUCLEOTIDE SEQUENCE</scope>
    <source>
        <strain evidence="7">B1949</strain>
    </source>
</reference>
<dbReference type="EC" id="2.4.2.18" evidence="4"/>
<keyword evidence="4" id="KW-0057">Aromatic amino acid biosynthesis</keyword>
<comment type="function">
    <text evidence="4">Catalyzes the transfer of the phosphoribosyl group of 5-phosphorylribose-1-pyrophosphate (PRPP) to anthranilate to yield N-(5'-phosphoribosyl)-anthranilate (PRA).</text>
</comment>
<feature type="binding site" evidence="4">
    <location>
        <position position="165"/>
    </location>
    <ligand>
        <name>anthranilate</name>
        <dbReference type="ChEBI" id="CHEBI:16567"/>
        <label>2</label>
    </ligand>
</feature>
<keyword evidence="4" id="KW-0460">Magnesium</keyword>
<comment type="cofactor">
    <cofactor evidence="4">
        <name>Mg(2+)</name>
        <dbReference type="ChEBI" id="CHEBI:18420"/>
    </cofactor>
    <text evidence="4">Binds 2 magnesium ions per monomer.</text>
</comment>
<proteinExistence type="inferred from homology"/>
<feature type="binding site" evidence="4">
    <location>
        <begin position="107"/>
        <end position="115"/>
    </location>
    <ligand>
        <name>5-phospho-alpha-D-ribose 1-diphosphate</name>
        <dbReference type="ChEBI" id="CHEBI:58017"/>
    </ligand>
</feature>
<dbReference type="InterPro" id="IPR035902">
    <property type="entry name" value="Nuc_phospho_transferase"/>
</dbReference>
<dbReference type="SUPFAM" id="SSF47648">
    <property type="entry name" value="Nucleoside phosphorylase/phosphoribosyltransferase N-terminal domain"/>
    <property type="match status" value="1"/>
</dbReference>
<evidence type="ECO:0000259" key="6">
    <source>
        <dbReference type="Pfam" id="PF02885"/>
    </source>
</evidence>
<dbReference type="Pfam" id="PF02885">
    <property type="entry name" value="Glycos_trans_3N"/>
    <property type="match status" value="1"/>
</dbReference>
<dbReference type="SUPFAM" id="SSF52418">
    <property type="entry name" value="Nucleoside phosphorylase/phosphoribosyltransferase catalytic domain"/>
    <property type="match status" value="1"/>
</dbReference>
<comment type="caution">
    <text evidence="4">Lacks conserved residue(s) required for the propagation of feature annotation.</text>
</comment>
<dbReference type="InterPro" id="IPR000312">
    <property type="entry name" value="Glycosyl_Trfase_fam3"/>
</dbReference>
<dbReference type="PANTHER" id="PTHR43285">
    <property type="entry name" value="ANTHRANILATE PHOSPHORIBOSYLTRANSFERASE"/>
    <property type="match status" value="1"/>
</dbReference>
<dbReference type="InterPro" id="IPR036320">
    <property type="entry name" value="Glycosyl_Trfase_fam3_N_dom_sf"/>
</dbReference>
<dbReference type="HAMAP" id="MF_00211">
    <property type="entry name" value="TrpD"/>
    <property type="match status" value="1"/>
</dbReference>
<evidence type="ECO:0000259" key="5">
    <source>
        <dbReference type="Pfam" id="PF00591"/>
    </source>
</evidence>
<keyword evidence="3 4" id="KW-0822">Tryptophan biosynthesis</keyword>
<feature type="binding site" evidence="4">
    <location>
        <position position="224"/>
    </location>
    <ligand>
        <name>Mg(2+)</name>
        <dbReference type="ChEBI" id="CHEBI:18420"/>
        <label>2</label>
    </ligand>
</feature>
<feature type="binding site" evidence="4">
    <location>
        <position position="225"/>
    </location>
    <ligand>
        <name>Mg(2+)</name>
        <dbReference type="ChEBI" id="CHEBI:18420"/>
        <label>1</label>
    </ligand>
</feature>
<keyword evidence="2 4" id="KW-0808">Transferase</keyword>
<dbReference type="Pfam" id="PF00591">
    <property type="entry name" value="Glycos_transf_3"/>
    <property type="match status" value="1"/>
</dbReference>
<comment type="pathway">
    <text evidence="4">Amino-acid biosynthesis; L-tryptophan biosynthesis; L-tryptophan from chorismate: step 2/5.</text>
</comment>
<feature type="binding site" evidence="4">
    <location>
        <position position="225"/>
    </location>
    <ligand>
        <name>Mg(2+)</name>
        <dbReference type="ChEBI" id="CHEBI:18420"/>
        <label>2</label>
    </ligand>
</feature>
<accession>A0ABT0B815</accession>
<evidence type="ECO:0000313" key="7">
    <source>
        <dbReference type="EMBL" id="MCJ2181118.1"/>
    </source>
</evidence>
<dbReference type="Proteomes" id="UP001162881">
    <property type="component" value="Unassembled WGS sequence"/>
</dbReference>
<protein>
    <recommendedName>
        <fullName evidence="4">Anthranilate phosphoribosyltransferase</fullName>
        <ecNumber evidence="4">2.4.2.18</ecNumber>
    </recommendedName>
</protein>
<name>A0ABT0B815_9SPHN</name>
<evidence type="ECO:0000256" key="4">
    <source>
        <dbReference type="HAMAP-Rule" id="MF_00211"/>
    </source>
</evidence>
<dbReference type="GO" id="GO:0004048">
    <property type="term" value="F:anthranilate phosphoribosyltransferase activity"/>
    <property type="evidence" value="ECO:0007669"/>
    <property type="project" value="UniProtKB-EC"/>
</dbReference>
<feature type="binding site" evidence="4">
    <location>
        <position position="119"/>
    </location>
    <ligand>
        <name>5-phospho-alpha-D-ribose 1-diphosphate</name>
        <dbReference type="ChEBI" id="CHEBI:58017"/>
    </ligand>
</feature>
<comment type="subunit">
    <text evidence="4">Homodimer.</text>
</comment>
<dbReference type="InterPro" id="IPR017459">
    <property type="entry name" value="Glycosyl_Trfase_fam3_N_dom"/>
</dbReference>
<keyword evidence="4" id="KW-0479">Metal-binding</keyword>
<dbReference type="Gene3D" id="3.40.1030.10">
    <property type="entry name" value="Nucleoside phosphorylase/phosphoribosyltransferase catalytic domain"/>
    <property type="match status" value="1"/>
</dbReference>
<dbReference type="RefSeq" id="WP_244016122.1">
    <property type="nucleotide sequence ID" value="NZ_JALHLF010000001.1"/>
</dbReference>
<feature type="binding site" evidence="4">
    <location>
        <position position="110"/>
    </location>
    <ligand>
        <name>anthranilate</name>
        <dbReference type="ChEBI" id="CHEBI:16567"/>
        <label>1</label>
    </ligand>
</feature>
<feature type="binding site" evidence="4">
    <location>
        <position position="79"/>
    </location>
    <ligand>
        <name>anthranilate</name>
        <dbReference type="ChEBI" id="CHEBI:16567"/>
        <label>1</label>
    </ligand>
</feature>
<comment type="similarity">
    <text evidence="4">Belongs to the anthranilate phosphoribosyltransferase family.</text>
</comment>
<dbReference type="Gene3D" id="1.20.970.10">
    <property type="entry name" value="Transferase, Pyrimidine Nucleoside Phosphorylase, Chain C"/>
    <property type="match status" value="1"/>
</dbReference>
<gene>
    <name evidence="4 7" type="primary">trpD</name>
    <name evidence="7" type="ORF">MTR62_00110</name>
</gene>
<dbReference type="NCBIfam" id="TIGR01245">
    <property type="entry name" value="trpD"/>
    <property type="match status" value="1"/>
</dbReference>
<keyword evidence="8" id="KW-1185">Reference proteome</keyword>
<comment type="caution">
    <text evidence="7">The sequence shown here is derived from an EMBL/GenBank/DDBJ whole genome shotgun (WGS) entry which is preliminary data.</text>
</comment>
<keyword evidence="1 4" id="KW-0328">Glycosyltransferase</keyword>
<feature type="domain" description="Glycosyl transferase family 3" evidence="5">
    <location>
        <begin position="74"/>
        <end position="322"/>
    </location>
</feature>
<feature type="binding site" evidence="4">
    <location>
        <position position="79"/>
    </location>
    <ligand>
        <name>5-phospho-alpha-D-ribose 1-diphosphate</name>
        <dbReference type="ChEBI" id="CHEBI:58017"/>
    </ligand>
</feature>
<comment type="catalytic activity">
    <reaction evidence="4">
        <text>N-(5-phospho-beta-D-ribosyl)anthranilate + diphosphate = 5-phospho-alpha-D-ribose 1-diphosphate + anthranilate</text>
        <dbReference type="Rhea" id="RHEA:11768"/>
        <dbReference type="ChEBI" id="CHEBI:16567"/>
        <dbReference type="ChEBI" id="CHEBI:18277"/>
        <dbReference type="ChEBI" id="CHEBI:33019"/>
        <dbReference type="ChEBI" id="CHEBI:58017"/>
        <dbReference type="EC" id="2.4.2.18"/>
    </reaction>
</comment>
<evidence type="ECO:0000256" key="1">
    <source>
        <dbReference type="ARBA" id="ARBA00022676"/>
    </source>
</evidence>